<accession>A0A117XU45</accession>
<organism evidence="2 3">
    <name type="scientific">Burkholderia ubonensis</name>
    <dbReference type="NCBI Taxonomy" id="101571"/>
    <lineage>
        <taxon>Bacteria</taxon>
        <taxon>Pseudomonadati</taxon>
        <taxon>Pseudomonadota</taxon>
        <taxon>Betaproteobacteria</taxon>
        <taxon>Burkholderiales</taxon>
        <taxon>Burkholderiaceae</taxon>
        <taxon>Burkholderia</taxon>
        <taxon>Burkholderia cepacia complex</taxon>
    </lineage>
</organism>
<name>A0A117XU45_9BURK</name>
<gene>
    <name evidence="2" type="ORF">WI38_07460</name>
</gene>
<feature type="region of interest" description="Disordered" evidence="1">
    <location>
        <begin position="40"/>
        <end position="77"/>
    </location>
</feature>
<dbReference type="EMBL" id="LOTN01000013">
    <property type="protein sequence ID" value="KUZ94470.1"/>
    <property type="molecule type" value="Genomic_DNA"/>
</dbReference>
<evidence type="ECO:0000313" key="3">
    <source>
        <dbReference type="Proteomes" id="UP000065521"/>
    </source>
</evidence>
<evidence type="ECO:0000313" key="2">
    <source>
        <dbReference type="EMBL" id="KUZ94470.1"/>
    </source>
</evidence>
<protein>
    <submittedName>
        <fullName evidence="2">Uncharacterized protein</fullName>
    </submittedName>
</protein>
<reference evidence="2 3" key="1">
    <citation type="submission" date="2015-11" db="EMBL/GenBank/DDBJ databases">
        <title>Expanding the genomic diversity of Burkholderia species for the development of highly accurate diagnostics.</title>
        <authorList>
            <person name="Sahl J."/>
            <person name="Keim P."/>
            <person name="Wagner D."/>
        </authorList>
    </citation>
    <scope>NUCLEOTIDE SEQUENCE [LARGE SCALE GENOMIC DNA]</scope>
    <source>
        <strain evidence="2 3">RF32-BP4</strain>
    </source>
</reference>
<proteinExistence type="predicted"/>
<comment type="caution">
    <text evidence="2">The sequence shown here is derived from an EMBL/GenBank/DDBJ whole genome shotgun (WGS) entry which is preliminary data.</text>
</comment>
<sequence length="77" mass="8202">MPHADAQPRRDDVAHALGLVDDAEAAMRVELDVVKHRMPPAIGRIGPAMPAPRGTRRRGLTRAGASGDQKNPSASAW</sequence>
<dbReference type="Proteomes" id="UP000065521">
    <property type="component" value="Unassembled WGS sequence"/>
</dbReference>
<evidence type="ECO:0000256" key="1">
    <source>
        <dbReference type="SAM" id="MobiDB-lite"/>
    </source>
</evidence>
<feature type="compositionally biased region" description="Polar residues" evidence="1">
    <location>
        <begin position="68"/>
        <end position="77"/>
    </location>
</feature>
<dbReference type="AlphaFoldDB" id="A0A117XU45"/>